<evidence type="ECO:0000313" key="2">
    <source>
        <dbReference type="Proteomes" id="UP000288805"/>
    </source>
</evidence>
<sequence length="45" mass="4906">MVPSSEQKELDESMAALVQFKLFGNGDGEGSPLWMSKVVDALSYL</sequence>
<name>A0A438CA83_VITVI</name>
<comment type="caution">
    <text evidence="1">The sequence shown here is derived from an EMBL/GenBank/DDBJ whole genome shotgun (WGS) entry which is preliminary data.</text>
</comment>
<gene>
    <name evidence="1" type="ORF">CK203_114005</name>
</gene>
<dbReference type="EMBL" id="QGNW01002430">
    <property type="protein sequence ID" value="RVW19826.1"/>
    <property type="molecule type" value="Genomic_DNA"/>
</dbReference>
<evidence type="ECO:0000313" key="1">
    <source>
        <dbReference type="EMBL" id="RVW19826.1"/>
    </source>
</evidence>
<dbReference type="AlphaFoldDB" id="A0A438CA83"/>
<reference evidence="1 2" key="1">
    <citation type="journal article" date="2018" name="PLoS Genet.">
        <title>Population sequencing reveals clonal diversity and ancestral inbreeding in the grapevine cultivar Chardonnay.</title>
        <authorList>
            <person name="Roach M.J."/>
            <person name="Johnson D.L."/>
            <person name="Bohlmann J."/>
            <person name="van Vuuren H.J."/>
            <person name="Jones S.J."/>
            <person name="Pretorius I.S."/>
            <person name="Schmidt S.A."/>
            <person name="Borneman A.R."/>
        </authorList>
    </citation>
    <scope>NUCLEOTIDE SEQUENCE [LARGE SCALE GENOMIC DNA]</scope>
    <source>
        <strain evidence="2">cv. Chardonnay</strain>
        <tissue evidence="1">Leaf</tissue>
    </source>
</reference>
<proteinExistence type="predicted"/>
<protein>
    <submittedName>
        <fullName evidence="1">Uncharacterized protein</fullName>
    </submittedName>
</protein>
<organism evidence="1 2">
    <name type="scientific">Vitis vinifera</name>
    <name type="common">Grape</name>
    <dbReference type="NCBI Taxonomy" id="29760"/>
    <lineage>
        <taxon>Eukaryota</taxon>
        <taxon>Viridiplantae</taxon>
        <taxon>Streptophyta</taxon>
        <taxon>Embryophyta</taxon>
        <taxon>Tracheophyta</taxon>
        <taxon>Spermatophyta</taxon>
        <taxon>Magnoliopsida</taxon>
        <taxon>eudicotyledons</taxon>
        <taxon>Gunneridae</taxon>
        <taxon>Pentapetalae</taxon>
        <taxon>rosids</taxon>
        <taxon>Vitales</taxon>
        <taxon>Vitaceae</taxon>
        <taxon>Viteae</taxon>
        <taxon>Vitis</taxon>
    </lineage>
</organism>
<accession>A0A438CA83</accession>
<dbReference type="Proteomes" id="UP000288805">
    <property type="component" value="Unassembled WGS sequence"/>
</dbReference>